<name>A0ABQ9K787_9CUCU</name>
<dbReference type="Proteomes" id="UP001162164">
    <property type="component" value="Unassembled WGS sequence"/>
</dbReference>
<feature type="region of interest" description="Disordered" evidence="1">
    <location>
        <begin position="53"/>
        <end position="88"/>
    </location>
</feature>
<comment type="caution">
    <text evidence="3">The sequence shown here is derived from an EMBL/GenBank/DDBJ whole genome shotgun (WGS) entry which is preliminary data.</text>
</comment>
<evidence type="ECO:0000313" key="3">
    <source>
        <dbReference type="EMBL" id="KAJ8986179.1"/>
    </source>
</evidence>
<keyword evidence="2" id="KW-0812">Transmembrane</keyword>
<protein>
    <submittedName>
        <fullName evidence="3">Uncharacterized protein</fullName>
    </submittedName>
</protein>
<keyword evidence="2" id="KW-0472">Membrane</keyword>
<evidence type="ECO:0000313" key="4">
    <source>
        <dbReference type="Proteomes" id="UP001162164"/>
    </source>
</evidence>
<evidence type="ECO:0000256" key="2">
    <source>
        <dbReference type="SAM" id="Phobius"/>
    </source>
</evidence>
<keyword evidence="2" id="KW-1133">Transmembrane helix</keyword>
<dbReference type="EMBL" id="JAPWTJ010000002">
    <property type="protein sequence ID" value="KAJ8986179.1"/>
    <property type="molecule type" value="Genomic_DNA"/>
</dbReference>
<reference evidence="3" key="1">
    <citation type="journal article" date="2023" name="Insect Mol. Biol.">
        <title>Genome sequencing provides insights into the evolution of gene families encoding plant cell wall-degrading enzymes in longhorned beetles.</title>
        <authorList>
            <person name="Shin N.R."/>
            <person name="Okamura Y."/>
            <person name="Kirsch R."/>
            <person name="Pauchet Y."/>
        </authorList>
    </citation>
    <scope>NUCLEOTIDE SEQUENCE</scope>
    <source>
        <strain evidence="3">MMC_N1</strain>
    </source>
</reference>
<proteinExistence type="predicted"/>
<accession>A0ABQ9K787</accession>
<feature type="transmembrane region" description="Helical" evidence="2">
    <location>
        <begin position="162"/>
        <end position="189"/>
    </location>
</feature>
<sequence length="235" mass="26283">MKGTVSTPSLIGSCRAARIREDSSIFLLQDSFRIRSLLTKSQETTTRIWKTSARIDGAQKNPKDRLCSSPPHLNEEAQKKQVQPSKSSIMWTSSSIPIENYNLTRKKAYLAVTAKIGAVSSTTSDPVHENQTQKSIKDLLYNGTGYYIEDEGESGLSDIQTVFLACIATLIPLTAILMTAFGISLVLLWRRYKKHNESQQYDGIIHGEETSESVTRPLHSHLLTDKTFIHKHTTT</sequence>
<evidence type="ECO:0000256" key="1">
    <source>
        <dbReference type="SAM" id="MobiDB-lite"/>
    </source>
</evidence>
<keyword evidence="4" id="KW-1185">Reference proteome</keyword>
<gene>
    <name evidence="3" type="ORF">NQ317_005653</name>
</gene>
<organism evidence="3 4">
    <name type="scientific">Molorchus minor</name>
    <dbReference type="NCBI Taxonomy" id="1323400"/>
    <lineage>
        <taxon>Eukaryota</taxon>
        <taxon>Metazoa</taxon>
        <taxon>Ecdysozoa</taxon>
        <taxon>Arthropoda</taxon>
        <taxon>Hexapoda</taxon>
        <taxon>Insecta</taxon>
        <taxon>Pterygota</taxon>
        <taxon>Neoptera</taxon>
        <taxon>Endopterygota</taxon>
        <taxon>Coleoptera</taxon>
        <taxon>Polyphaga</taxon>
        <taxon>Cucujiformia</taxon>
        <taxon>Chrysomeloidea</taxon>
        <taxon>Cerambycidae</taxon>
        <taxon>Lamiinae</taxon>
        <taxon>Monochamini</taxon>
        <taxon>Molorchus</taxon>
    </lineage>
</organism>